<dbReference type="AlphaFoldDB" id="A0A9N7VQ98"/>
<dbReference type="EMBL" id="CADEAL010004181">
    <property type="protein sequence ID" value="CAB1453714.1"/>
    <property type="molecule type" value="Genomic_DNA"/>
</dbReference>
<sequence>MERSITLRFPMIPSLSREDEPLLRRCLGLSTAIITDGSRNREKCYTLQFFCYNLKHELEECKKLLQAKDRNLRSGDADDISRCGGGPRADPVQSPPCSGHPSGLSHCCCFGCKIVRVLLTTSEQTLNKRGPPLPSPPAPSPCPNLLPGHQKASVFIVAITHIGPAP</sequence>
<dbReference type="Proteomes" id="UP001153269">
    <property type="component" value="Unassembled WGS sequence"/>
</dbReference>
<gene>
    <name evidence="1" type="ORF">PLEPLA_LOCUS41470</name>
</gene>
<organism evidence="1 2">
    <name type="scientific">Pleuronectes platessa</name>
    <name type="common">European plaice</name>
    <dbReference type="NCBI Taxonomy" id="8262"/>
    <lineage>
        <taxon>Eukaryota</taxon>
        <taxon>Metazoa</taxon>
        <taxon>Chordata</taxon>
        <taxon>Craniata</taxon>
        <taxon>Vertebrata</taxon>
        <taxon>Euteleostomi</taxon>
        <taxon>Actinopterygii</taxon>
        <taxon>Neopterygii</taxon>
        <taxon>Teleostei</taxon>
        <taxon>Neoteleostei</taxon>
        <taxon>Acanthomorphata</taxon>
        <taxon>Carangaria</taxon>
        <taxon>Pleuronectiformes</taxon>
        <taxon>Pleuronectoidei</taxon>
        <taxon>Pleuronectidae</taxon>
        <taxon>Pleuronectes</taxon>
    </lineage>
</organism>
<proteinExistence type="predicted"/>
<comment type="caution">
    <text evidence="1">The sequence shown here is derived from an EMBL/GenBank/DDBJ whole genome shotgun (WGS) entry which is preliminary data.</text>
</comment>
<evidence type="ECO:0000313" key="2">
    <source>
        <dbReference type="Proteomes" id="UP001153269"/>
    </source>
</evidence>
<accession>A0A9N7VQ98</accession>
<protein>
    <submittedName>
        <fullName evidence="1">Uncharacterized protein</fullName>
    </submittedName>
</protein>
<evidence type="ECO:0000313" key="1">
    <source>
        <dbReference type="EMBL" id="CAB1453714.1"/>
    </source>
</evidence>
<reference evidence="1" key="1">
    <citation type="submission" date="2020-03" db="EMBL/GenBank/DDBJ databases">
        <authorList>
            <person name="Weist P."/>
        </authorList>
    </citation>
    <scope>NUCLEOTIDE SEQUENCE</scope>
</reference>
<name>A0A9N7VQ98_PLEPL</name>
<keyword evidence="2" id="KW-1185">Reference proteome</keyword>